<dbReference type="InParanoid" id="A0A545AUP5"/>
<comment type="subcellular location">
    <subcellularLocation>
        <location evidence="1">Cell membrane</location>
        <topology evidence="1">Multi-pass membrane protein</topology>
    </subcellularLocation>
</comment>
<evidence type="ECO:0000313" key="8">
    <source>
        <dbReference type="EMBL" id="TQS45057.1"/>
    </source>
</evidence>
<dbReference type="SUPFAM" id="SSF103473">
    <property type="entry name" value="MFS general substrate transporter"/>
    <property type="match status" value="1"/>
</dbReference>
<dbReference type="GO" id="GO:0005886">
    <property type="term" value="C:plasma membrane"/>
    <property type="evidence" value="ECO:0007669"/>
    <property type="project" value="UniProtKB-SubCell"/>
</dbReference>
<organism evidence="8 9">
    <name type="scientific">Cryptosporangium phraense</name>
    <dbReference type="NCBI Taxonomy" id="2593070"/>
    <lineage>
        <taxon>Bacteria</taxon>
        <taxon>Bacillati</taxon>
        <taxon>Actinomycetota</taxon>
        <taxon>Actinomycetes</taxon>
        <taxon>Cryptosporangiales</taxon>
        <taxon>Cryptosporangiaceae</taxon>
        <taxon>Cryptosporangium</taxon>
    </lineage>
</organism>
<dbReference type="PANTHER" id="PTHR43124:SF3">
    <property type="entry name" value="CHLORAMPHENICOL EFFLUX PUMP RV0191"/>
    <property type="match status" value="1"/>
</dbReference>
<dbReference type="GO" id="GO:0022857">
    <property type="term" value="F:transmembrane transporter activity"/>
    <property type="evidence" value="ECO:0007669"/>
    <property type="project" value="InterPro"/>
</dbReference>
<protein>
    <submittedName>
        <fullName evidence="8">MFS transporter</fullName>
    </submittedName>
</protein>
<reference evidence="8 9" key="1">
    <citation type="submission" date="2019-07" db="EMBL/GenBank/DDBJ databases">
        <title>Cryptosporangium phraense sp. nov., isolated from plant litter.</title>
        <authorList>
            <person name="Suriyachadkun C."/>
        </authorList>
    </citation>
    <scope>NUCLEOTIDE SEQUENCE [LARGE SCALE GENOMIC DNA]</scope>
    <source>
        <strain evidence="8 9">A-T 5661</strain>
    </source>
</reference>
<evidence type="ECO:0000256" key="5">
    <source>
        <dbReference type="ARBA" id="ARBA00023136"/>
    </source>
</evidence>
<feature type="transmembrane region" description="Helical" evidence="6">
    <location>
        <begin position="349"/>
        <end position="370"/>
    </location>
</feature>
<feature type="transmembrane region" description="Helical" evidence="6">
    <location>
        <begin position="177"/>
        <end position="199"/>
    </location>
</feature>
<evidence type="ECO:0000256" key="6">
    <source>
        <dbReference type="SAM" id="Phobius"/>
    </source>
</evidence>
<keyword evidence="5 6" id="KW-0472">Membrane</keyword>
<feature type="transmembrane region" description="Helical" evidence="6">
    <location>
        <begin position="62"/>
        <end position="81"/>
    </location>
</feature>
<evidence type="ECO:0000256" key="1">
    <source>
        <dbReference type="ARBA" id="ARBA00004651"/>
    </source>
</evidence>
<feature type="transmembrane region" description="Helical" evidence="6">
    <location>
        <begin position="286"/>
        <end position="303"/>
    </location>
</feature>
<evidence type="ECO:0000256" key="3">
    <source>
        <dbReference type="ARBA" id="ARBA00022692"/>
    </source>
</evidence>
<comment type="caution">
    <text evidence="8">The sequence shown here is derived from an EMBL/GenBank/DDBJ whole genome shotgun (WGS) entry which is preliminary data.</text>
</comment>
<dbReference type="Proteomes" id="UP000317982">
    <property type="component" value="Unassembled WGS sequence"/>
</dbReference>
<feature type="domain" description="Major facilitator superfamily (MFS) profile" evidence="7">
    <location>
        <begin position="22"/>
        <end position="398"/>
    </location>
</feature>
<feature type="transmembrane region" description="Helical" evidence="6">
    <location>
        <begin position="376"/>
        <end position="397"/>
    </location>
</feature>
<feature type="transmembrane region" description="Helical" evidence="6">
    <location>
        <begin position="309"/>
        <end position="328"/>
    </location>
</feature>
<evidence type="ECO:0000256" key="4">
    <source>
        <dbReference type="ARBA" id="ARBA00022989"/>
    </source>
</evidence>
<dbReference type="EMBL" id="VIRS01000006">
    <property type="protein sequence ID" value="TQS45057.1"/>
    <property type="molecule type" value="Genomic_DNA"/>
</dbReference>
<dbReference type="OrthoDB" id="9814237at2"/>
<evidence type="ECO:0000256" key="2">
    <source>
        <dbReference type="ARBA" id="ARBA00022475"/>
    </source>
</evidence>
<dbReference type="CDD" id="cd17324">
    <property type="entry name" value="MFS_NepI_like"/>
    <property type="match status" value="1"/>
</dbReference>
<dbReference type="PANTHER" id="PTHR43124">
    <property type="entry name" value="PURINE EFFLUX PUMP PBUE"/>
    <property type="match status" value="1"/>
</dbReference>
<keyword evidence="4 6" id="KW-1133">Transmembrane helix</keyword>
<keyword evidence="3 6" id="KW-0812">Transmembrane</keyword>
<feature type="transmembrane region" description="Helical" evidence="6">
    <location>
        <begin position="121"/>
        <end position="139"/>
    </location>
</feature>
<dbReference type="InterPro" id="IPR050189">
    <property type="entry name" value="MFS_Efflux_Transporters"/>
</dbReference>
<proteinExistence type="predicted"/>
<dbReference type="Pfam" id="PF07690">
    <property type="entry name" value="MFS_1"/>
    <property type="match status" value="1"/>
</dbReference>
<accession>A0A545AUP5</accession>
<dbReference type="AlphaFoldDB" id="A0A545AUP5"/>
<evidence type="ECO:0000313" key="9">
    <source>
        <dbReference type="Proteomes" id="UP000317982"/>
    </source>
</evidence>
<feature type="transmembrane region" description="Helical" evidence="6">
    <location>
        <begin position="220"/>
        <end position="242"/>
    </location>
</feature>
<feature type="transmembrane region" description="Helical" evidence="6">
    <location>
        <begin position="254"/>
        <end position="274"/>
    </location>
</feature>
<feature type="transmembrane region" description="Helical" evidence="6">
    <location>
        <begin position="146"/>
        <end position="165"/>
    </location>
</feature>
<dbReference type="InterPro" id="IPR011701">
    <property type="entry name" value="MFS"/>
</dbReference>
<dbReference type="PROSITE" id="PS50850">
    <property type="entry name" value="MFS"/>
    <property type="match status" value="1"/>
</dbReference>
<name>A0A545AUP5_9ACTN</name>
<dbReference type="InterPro" id="IPR036259">
    <property type="entry name" value="MFS_trans_sf"/>
</dbReference>
<dbReference type="Gene3D" id="1.20.1250.20">
    <property type="entry name" value="MFS general substrate transporter like domains"/>
    <property type="match status" value="1"/>
</dbReference>
<keyword evidence="2" id="KW-1003">Cell membrane</keyword>
<evidence type="ECO:0000259" key="7">
    <source>
        <dbReference type="PROSITE" id="PS50850"/>
    </source>
</evidence>
<dbReference type="InterPro" id="IPR020846">
    <property type="entry name" value="MFS_dom"/>
</dbReference>
<dbReference type="RefSeq" id="WP_142704506.1">
    <property type="nucleotide sequence ID" value="NZ_VIRS01000006.1"/>
</dbReference>
<keyword evidence="9" id="KW-1185">Reference proteome</keyword>
<sequence>MTVTSPTATTPAVAPTTRVIPGLLALAIGGFTIGTTEFVTMGVLPQIAEGLRRTEPEAAHGITAYALGVVVGVPILAILGARLPRRGLLLALMGAYAAFNVVTALAPTYVTFVGARFLDGLPHGAYFGIASLAAAGLVTPARRGRAIASVMLGLSVANVVGVPATTWMGQHLGWRTTYLACAVLAGLAAALIFTFLPATPVTGGSSGRAEARMFFARPQVWLTIAAGSIGFGGVFAIYSYIATTVTNVSGLPEAVVPLFLLAFGLGLVVGTWAGGELAAWSVYRSLLFGAIGTAVAMLAFWLAAPHGWWALPVVFVFAAVASVPVTNLQLRLMDVAGDAVTLGAAMNHASLNVGNALGAWAGGVVIAAGYGYRAPALLATALAAVGVLIIALSGVLARKTSAAR</sequence>
<feature type="transmembrane region" description="Helical" evidence="6">
    <location>
        <begin position="88"/>
        <end position="109"/>
    </location>
</feature>
<gene>
    <name evidence="8" type="ORF">FL583_11195</name>
</gene>